<evidence type="ECO:0000313" key="2">
    <source>
        <dbReference type="EMBL" id="RDB19916.1"/>
    </source>
</evidence>
<evidence type="ECO:0000256" key="1">
    <source>
        <dbReference type="SAM" id="MobiDB-lite"/>
    </source>
</evidence>
<organism evidence="2 3">
    <name type="scientific">Hypsizygus marmoreus</name>
    <name type="common">White beech mushroom</name>
    <name type="synonym">Agaricus marmoreus</name>
    <dbReference type="NCBI Taxonomy" id="39966"/>
    <lineage>
        <taxon>Eukaryota</taxon>
        <taxon>Fungi</taxon>
        <taxon>Dikarya</taxon>
        <taxon>Basidiomycota</taxon>
        <taxon>Agaricomycotina</taxon>
        <taxon>Agaricomycetes</taxon>
        <taxon>Agaricomycetidae</taxon>
        <taxon>Agaricales</taxon>
        <taxon>Tricholomatineae</taxon>
        <taxon>Lyophyllaceae</taxon>
        <taxon>Hypsizygus</taxon>
    </lineage>
</organism>
<feature type="region of interest" description="Disordered" evidence="1">
    <location>
        <begin position="809"/>
        <end position="838"/>
    </location>
</feature>
<gene>
    <name evidence="2" type="ORF">Hypma_012965</name>
</gene>
<name>A0A369JMB2_HYPMA</name>
<dbReference type="STRING" id="39966.A0A369JMB2"/>
<dbReference type="EMBL" id="LUEZ02000071">
    <property type="protein sequence ID" value="RDB19916.1"/>
    <property type="molecule type" value="Genomic_DNA"/>
</dbReference>
<proteinExistence type="predicted"/>
<dbReference type="OrthoDB" id="4088568at2759"/>
<feature type="region of interest" description="Disordered" evidence="1">
    <location>
        <begin position="1"/>
        <end position="20"/>
    </location>
</feature>
<feature type="compositionally biased region" description="Polar residues" evidence="1">
    <location>
        <begin position="811"/>
        <end position="823"/>
    </location>
</feature>
<accession>A0A369JMB2</accession>
<feature type="region of interest" description="Disordered" evidence="1">
    <location>
        <begin position="684"/>
        <end position="719"/>
    </location>
</feature>
<feature type="region of interest" description="Disordered" evidence="1">
    <location>
        <begin position="312"/>
        <end position="405"/>
    </location>
</feature>
<dbReference type="AlphaFoldDB" id="A0A369JMB2"/>
<feature type="compositionally biased region" description="Polar residues" evidence="1">
    <location>
        <begin position="8"/>
        <end position="20"/>
    </location>
</feature>
<evidence type="ECO:0000313" key="3">
    <source>
        <dbReference type="Proteomes" id="UP000076154"/>
    </source>
</evidence>
<feature type="compositionally biased region" description="Basic and acidic residues" evidence="1">
    <location>
        <begin position="360"/>
        <end position="369"/>
    </location>
</feature>
<feature type="compositionally biased region" description="Basic and acidic residues" evidence="1">
    <location>
        <begin position="605"/>
        <end position="616"/>
    </location>
</feature>
<feature type="region of interest" description="Disordered" evidence="1">
    <location>
        <begin position="447"/>
        <end position="477"/>
    </location>
</feature>
<sequence>MDGDPNKSRPTTPESPLTNSFYHANSTVDDLTAALANFSRVPSPEPPTILTCCCGNEDCENAKAWMELKSRLESRLILSAKVGQALLQRHEAYVRRHEGHKRSRFPPDSVDNHLRHETSFEQPELGIPELVKENAILEKRLNQALVNNEVTEVSNKTILNELQEARSTISRLTAHHARSVGWETRLSTAINERDDMQQERDGESNRAKLAESRLVAMKDKTAKLQSEVRRLQDILEERRSHRLESSENLLQDARVRLETLQSSLGRTAMVEHTELTTVLESLVNDNETLKRDNAELQTMLTESREEIHTLQEEVEDHRVKPPSRTGAGTPRLKQHIFTGSVPASLGKDNPMPFLNPRSASLERKYRRPFEPLTPDTSRRPLSPADSLTPSEPRWPSFSQPHPRYPASHISIEVDESSIEHDDPSSPEKPKNHKILLLLTRSRAVQTDGWPGVATPSPLPSYISSASPQDPRSESSSFSESLSSNLSILLERLVVLHNRMTQADALTLTNRLKRQNLKGADVGHLSRITINQIISEASNLRAQFRFLLEDDNVITSCTRKDFRVIFKLFKDIFSDMGEMRVTLNDLILDPSIASRVSELALNPSKAELEKHEKEREAANSSSTGGWMAPISKLFSPGRVEPAGERPGLTQSSSSRGIKRPPPRFIPKLGPALSASTTTVKVEFSGTGVGRSTTSTVASQLPATAEESLATSPPSQNPTSAIMDIFAGAPRSATPDPWVVVPRGPRKVQSFMKPASQFNHATIRRSSNISRGHGGLSRDVDAVIDVERPIQDDEEPDDLAPLLQRTLRRRGLSDSSIHSTFTTQAEEPRHPPLNIPSSEGILPRETWPDRHSVLQTLSRTVQSFRTTASGTFPGPIETSVAISPQRPSAPFNASLSRSAEPRPAPSPAGLRNLLPNLSSWAAAGNIVDPRMGSDAFLVGNVRDDESFIPRTRRPGESHGHEFF</sequence>
<feature type="compositionally biased region" description="Low complexity" evidence="1">
    <location>
        <begin position="688"/>
        <end position="697"/>
    </location>
</feature>
<feature type="region of interest" description="Disordered" evidence="1">
    <location>
        <begin position="604"/>
        <end position="670"/>
    </location>
</feature>
<reference evidence="2" key="1">
    <citation type="submission" date="2018-04" db="EMBL/GenBank/DDBJ databases">
        <title>Whole genome sequencing of Hypsizygus marmoreus.</title>
        <authorList>
            <person name="Choi I.-G."/>
            <person name="Min B."/>
            <person name="Kim J.-G."/>
            <person name="Kim S."/>
            <person name="Oh Y.-L."/>
            <person name="Kong W.-S."/>
            <person name="Park H."/>
            <person name="Jeong J."/>
            <person name="Song E.-S."/>
        </authorList>
    </citation>
    <scope>NUCLEOTIDE SEQUENCE [LARGE SCALE GENOMIC DNA]</scope>
    <source>
        <strain evidence="2">51987-8</strain>
    </source>
</reference>
<comment type="caution">
    <text evidence="2">The sequence shown here is derived from an EMBL/GenBank/DDBJ whole genome shotgun (WGS) entry which is preliminary data.</text>
</comment>
<keyword evidence="3" id="KW-1185">Reference proteome</keyword>
<feature type="region of interest" description="Disordered" evidence="1">
    <location>
        <begin position="863"/>
        <end position="908"/>
    </location>
</feature>
<dbReference type="InParanoid" id="A0A369JMB2"/>
<feature type="compositionally biased region" description="Low complexity" evidence="1">
    <location>
        <begin position="463"/>
        <end position="477"/>
    </location>
</feature>
<protein>
    <submittedName>
        <fullName evidence="2">Uncharacterized protein</fullName>
    </submittedName>
</protein>
<feature type="compositionally biased region" description="Polar residues" evidence="1">
    <location>
        <begin position="707"/>
        <end position="718"/>
    </location>
</feature>
<dbReference type="Proteomes" id="UP000076154">
    <property type="component" value="Unassembled WGS sequence"/>
</dbReference>